<comment type="subcellular location">
    <subcellularLocation>
        <location evidence="2">Membrane</location>
        <topology evidence="2">Multi-pass membrane protein</topology>
    </subcellularLocation>
</comment>
<dbReference type="FunFam" id="1.20.120.1770:FF:000001">
    <property type="entry name" value="Cytochrome b reductase 1"/>
    <property type="match status" value="1"/>
</dbReference>
<evidence type="ECO:0000256" key="6">
    <source>
        <dbReference type="ARBA" id="ARBA00022723"/>
    </source>
</evidence>
<name>A0A1D1YFC7_9ARAE</name>
<dbReference type="Gene3D" id="1.20.120.1770">
    <property type="match status" value="1"/>
</dbReference>
<evidence type="ECO:0000259" key="13">
    <source>
        <dbReference type="PROSITE" id="PS50939"/>
    </source>
</evidence>
<evidence type="ECO:0000256" key="3">
    <source>
        <dbReference type="ARBA" id="ARBA00022448"/>
    </source>
</evidence>
<feature type="transmembrane region" description="Helical" evidence="12">
    <location>
        <begin position="109"/>
        <end position="130"/>
    </location>
</feature>
<evidence type="ECO:0000256" key="10">
    <source>
        <dbReference type="ARBA" id="ARBA00023136"/>
    </source>
</evidence>
<keyword evidence="7" id="KW-0249">Electron transport</keyword>
<dbReference type="PROSITE" id="PS50939">
    <property type="entry name" value="CYTOCHROME_B561"/>
    <property type="match status" value="1"/>
</dbReference>
<evidence type="ECO:0000256" key="8">
    <source>
        <dbReference type="ARBA" id="ARBA00022989"/>
    </source>
</evidence>
<feature type="transmembrane region" description="Helical" evidence="12">
    <location>
        <begin position="38"/>
        <end position="57"/>
    </location>
</feature>
<feature type="transmembrane region" description="Helical" evidence="12">
    <location>
        <begin position="183"/>
        <end position="204"/>
    </location>
</feature>
<dbReference type="EMBL" id="GDJX01014620">
    <property type="protein sequence ID" value="JAT53316.1"/>
    <property type="molecule type" value="Transcribed_RNA"/>
</dbReference>
<dbReference type="SMART" id="SM00665">
    <property type="entry name" value="B561"/>
    <property type="match status" value="1"/>
</dbReference>
<evidence type="ECO:0000256" key="4">
    <source>
        <dbReference type="ARBA" id="ARBA00022617"/>
    </source>
</evidence>
<keyword evidence="6" id="KW-0479">Metal-binding</keyword>
<keyword evidence="5 12" id="KW-0812">Transmembrane</keyword>
<dbReference type="GO" id="GO:0046872">
    <property type="term" value="F:metal ion binding"/>
    <property type="evidence" value="ECO:0007669"/>
    <property type="project" value="UniProtKB-KW"/>
</dbReference>
<sequence length="242" mass="26316">QKGRVDACFSNPARSCAPSAASMDLIERAALPIVARHVTAAAHLFALTAAILLLVWVLRFAGGLGLHSANKDRVFNVHPVVMFMGFIFVAGEAVMAFKLVRAPKRVQKLVHMALQLVALAFGIFGVRVAFKYHKESQIPDMTSLHSWLGMVTICLFGVQWLFGFLLFWFPGAPRPTRELVAPLHAYAGLALFLLTICTAETGLVEKSAEPGMESRLVNFTGLFILLFGIAVSIAAARPRATL</sequence>
<dbReference type="AlphaFoldDB" id="A0A1D1YFC7"/>
<dbReference type="PANTHER" id="PTHR10106:SF43">
    <property type="entry name" value="CYTOCHROME B561 FAMILY PROTEIN, EXPRESSED"/>
    <property type="match status" value="1"/>
</dbReference>
<dbReference type="CDD" id="cd08766">
    <property type="entry name" value="Cyt_b561_ACYB-1_like"/>
    <property type="match status" value="1"/>
</dbReference>
<organism evidence="14">
    <name type="scientific">Anthurium amnicola</name>
    <dbReference type="NCBI Taxonomy" id="1678845"/>
    <lineage>
        <taxon>Eukaryota</taxon>
        <taxon>Viridiplantae</taxon>
        <taxon>Streptophyta</taxon>
        <taxon>Embryophyta</taxon>
        <taxon>Tracheophyta</taxon>
        <taxon>Spermatophyta</taxon>
        <taxon>Magnoliopsida</taxon>
        <taxon>Liliopsida</taxon>
        <taxon>Araceae</taxon>
        <taxon>Pothoideae</taxon>
        <taxon>Potheae</taxon>
        <taxon>Anthurium</taxon>
    </lineage>
</organism>
<feature type="transmembrane region" description="Helical" evidence="12">
    <location>
        <begin position="150"/>
        <end position="171"/>
    </location>
</feature>
<dbReference type="InterPro" id="IPR043205">
    <property type="entry name" value="CYB561/CYBRD1-like"/>
</dbReference>
<keyword evidence="9" id="KW-0408">Iron</keyword>
<dbReference type="InterPro" id="IPR006593">
    <property type="entry name" value="Cyt_b561/ferric_Rdtase_TM"/>
</dbReference>
<dbReference type="Pfam" id="PF03188">
    <property type="entry name" value="Cytochrom_B561"/>
    <property type="match status" value="1"/>
</dbReference>
<keyword evidence="10 12" id="KW-0472">Membrane</keyword>
<keyword evidence="3" id="KW-0813">Transport</keyword>
<evidence type="ECO:0000256" key="12">
    <source>
        <dbReference type="SAM" id="Phobius"/>
    </source>
</evidence>
<evidence type="ECO:0000256" key="1">
    <source>
        <dbReference type="ARBA" id="ARBA00001970"/>
    </source>
</evidence>
<reference evidence="14" key="1">
    <citation type="submission" date="2015-07" db="EMBL/GenBank/DDBJ databases">
        <title>Transcriptome Assembly of Anthurium amnicola.</title>
        <authorList>
            <person name="Suzuki J."/>
        </authorList>
    </citation>
    <scope>NUCLEOTIDE SEQUENCE</scope>
</reference>
<protein>
    <submittedName>
        <fullName evidence="14">Transmembrane ascorbate ferrireductase 1</fullName>
    </submittedName>
</protein>
<dbReference type="GO" id="GO:0016491">
    <property type="term" value="F:oxidoreductase activity"/>
    <property type="evidence" value="ECO:0007669"/>
    <property type="project" value="InterPro"/>
</dbReference>
<evidence type="ECO:0000256" key="5">
    <source>
        <dbReference type="ARBA" id="ARBA00022692"/>
    </source>
</evidence>
<feature type="domain" description="Cytochrome b561" evidence="13">
    <location>
        <begin position="41"/>
        <end position="236"/>
    </location>
</feature>
<keyword evidence="4" id="KW-0349">Heme</keyword>
<dbReference type="PANTHER" id="PTHR10106">
    <property type="entry name" value="CYTOCHROME B561-RELATED"/>
    <property type="match status" value="1"/>
</dbReference>
<accession>A0A1D1YFC7</accession>
<feature type="transmembrane region" description="Helical" evidence="12">
    <location>
        <begin position="77"/>
        <end position="97"/>
    </location>
</feature>
<evidence type="ECO:0000256" key="7">
    <source>
        <dbReference type="ARBA" id="ARBA00022982"/>
    </source>
</evidence>
<proteinExistence type="predicted"/>
<feature type="non-terminal residue" evidence="14">
    <location>
        <position position="1"/>
    </location>
</feature>
<evidence type="ECO:0000256" key="11">
    <source>
        <dbReference type="ARBA" id="ARBA00053762"/>
    </source>
</evidence>
<dbReference type="GO" id="GO:0016020">
    <property type="term" value="C:membrane"/>
    <property type="evidence" value="ECO:0007669"/>
    <property type="project" value="UniProtKB-SubCell"/>
</dbReference>
<comment type="cofactor">
    <cofactor evidence="1">
        <name>heme b</name>
        <dbReference type="ChEBI" id="CHEBI:60344"/>
    </cofactor>
</comment>
<feature type="transmembrane region" description="Helical" evidence="12">
    <location>
        <begin position="216"/>
        <end position="236"/>
    </location>
</feature>
<comment type="function">
    <text evidence="11">Two-heme-containing cytochrome. Catalyzes ascorbate-dependent trans-membrane electron transfer by utilizing a concerted H(+)/e(-) transfer mechanism.</text>
</comment>
<gene>
    <name evidence="14" type="primary">CYB561A</name>
    <name evidence="14" type="ORF">g.79334</name>
</gene>
<evidence type="ECO:0000313" key="14">
    <source>
        <dbReference type="EMBL" id="JAT53316.1"/>
    </source>
</evidence>
<keyword evidence="8 12" id="KW-1133">Transmembrane helix</keyword>
<evidence type="ECO:0000256" key="9">
    <source>
        <dbReference type="ARBA" id="ARBA00023004"/>
    </source>
</evidence>
<evidence type="ECO:0000256" key="2">
    <source>
        <dbReference type="ARBA" id="ARBA00004141"/>
    </source>
</evidence>